<evidence type="ECO:0000256" key="1">
    <source>
        <dbReference type="ARBA" id="ARBA00004141"/>
    </source>
</evidence>
<feature type="transmembrane region" description="Helical" evidence="7">
    <location>
        <begin position="207"/>
        <end position="225"/>
    </location>
</feature>
<dbReference type="InterPro" id="IPR022764">
    <property type="entry name" value="Peptidase_S54_rhomboid_dom"/>
</dbReference>
<dbReference type="Gene3D" id="1.20.1540.10">
    <property type="entry name" value="Rhomboid-like"/>
    <property type="match status" value="1"/>
</dbReference>
<reference evidence="9" key="1">
    <citation type="submission" date="2021-08" db="EMBL/GenBank/DDBJ databases">
        <authorList>
            <person name="Stevens D.C."/>
        </authorList>
    </citation>
    <scope>NUCLEOTIDE SEQUENCE</scope>
    <source>
        <strain evidence="9">DSM 53165</strain>
    </source>
</reference>
<organism evidence="9 10">
    <name type="scientific">Nannocystis pusilla</name>
    <dbReference type="NCBI Taxonomy" id="889268"/>
    <lineage>
        <taxon>Bacteria</taxon>
        <taxon>Pseudomonadati</taxon>
        <taxon>Myxococcota</taxon>
        <taxon>Polyangia</taxon>
        <taxon>Nannocystales</taxon>
        <taxon>Nannocystaceae</taxon>
        <taxon>Nannocystis</taxon>
    </lineage>
</organism>
<dbReference type="Proteomes" id="UP001139031">
    <property type="component" value="Unassembled WGS sequence"/>
</dbReference>
<dbReference type="GO" id="GO:0008233">
    <property type="term" value="F:peptidase activity"/>
    <property type="evidence" value="ECO:0007669"/>
    <property type="project" value="UniProtKB-KW"/>
</dbReference>
<feature type="transmembrane region" description="Helical" evidence="7">
    <location>
        <begin position="169"/>
        <end position="195"/>
    </location>
</feature>
<evidence type="ECO:0000256" key="7">
    <source>
        <dbReference type="SAM" id="Phobius"/>
    </source>
</evidence>
<keyword evidence="4" id="KW-0378">Hydrolase</keyword>
<feature type="transmembrane region" description="Helical" evidence="7">
    <location>
        <begin position="120"/>
        <end position="138"/>
    </location>
</feature>
<keyword evidence="10" id="KW-1185">Reference proteome</keyword>
<comment type="subcellular location">
    <subcellularLocation>
        <location evidence="1">Membrane</location>
        <topology evidence="1">Multi-pass membrane protein</topology>
    </subcellularLocation>
</comment>
<protein>
    <submittedName>
        <fullName evidence="9">Rhomboid family intramembrane serine protease</fullName>
    </submittedName>
</protein>
<comment type="similarity">
    <text evidence="2">Belongs to the peptidase S54 family.</text>
</comment>
<evidence type="ECO:0000256" key="5">
    <source>
        <dbReference type="ARBA" id="ARBA00022989"/>
    </source>
</evidence>
<gene>
    <name evidence="9" type="ORF">K7C98_00280</name>
</gene>
<dbReference type="GO" id="GO:0006508">
    <property type="term" value="P:proteolysis"/>
    <property type="evidence" value="ECO:0007669"/>
    <property type="project" value="UniProtKB-KW"/>
</dbReference>
<dbReference type="PANTHER" id="PTHR43731">
    <property type="entry name" value="RHOMBOID PROTEASE"/>
    <property type="match status" value="1"/>
</dbReference>
<sequence length="261" mass="28658">MAPQHSRLQKLAGRLTTRAAVIPLYDTIPSRHPAVANWLLIGAHVLVFMFELGLPEPALLRVLFTFGMVPVELTAGPPAPYWSPVTAVFLHGGWLHLIANMWTLWIFGDNVEDRMGPARFVAFYLLCGALASLAELVVHPTSSIPVIGASGAIAGVMGAYLAMYHHARIVLLVPLFFWPLFVQVSALFFLFYWFLVQVMSSSLEPSLGGVAYWAHIGGFAAGFGLHRLFIGPRGRAPCDDEGPLARAWEVPPRGGRRHVRL</sequence>
<dbReference type="InterPro" id="IPR035952">
    <property type="entry name" value="Rhomboid-like_sf"/>
</dbReference>
<name>A0ABS7THH5_9BACT</name>
<feature type="domain" description="Peptidase S54 rhomboid" evidence="8">
    <location>
        <begin position="81"/>
        <end position="227"/>
    </location>
</feature>
<dbReference type="RefSeq" id="WP_224189436.1">
    <property type="nucleotide sequence ID" value="NZ_JAIRAU010000001.1"/>
</dbReference>
<evidence type="ECO:0000256" key="2">
    <source>
        <dbReference type="ARBA" id="ARBA00009045"/>
    </source>
</evidence>
<evidence type="ECO:0000313" key="10">
    <source>
        <dbReference type="Proteomes" id="UP001139031"/>
    </source>
</evidence>
<dbReference type="SUPFAM" id="SSF144091">
    <property type="entry name" value="Rhomboid-like"/>
    <property type="match status" value="1"/>
</dbReference>
<accession>A0ABS7THH5</accession>
<evidence type="ECO:0000256" key="3">
    <source>
        <dbReference type="ARBA" id="ARBA00022692"/>
    </source>
</evidence>
<comment type="caution">
    <text evidence="9">The sequence shown here is derived from an EMBL/GenBank/DDBJ whole genome shotgun (WGS) entry which is preliminary data.</text>
</comment>
<keyword evidence="9" id="KW-0645">Protease</keyword>
<dbReference type="Pfam" id="PF01694">
    <property type="entry name" value="Rhomboid"/>
    <property type="match status" value="1"/>
</dbReference>
<evidence type="ECO:0000256" key="6">
    <source>
        <dbReference type="ARBA" id="ARBA00023136"/>
    </source>
</evidence>
<feature type="transmembrane region" description="Helical" evidence="7">
    <location>
        <begin position="144"/>
        <end position="162"/>
    </location>
</feature>
<evidence type="ECO:0000256" key="4">
    <source>
        <dbReference type="ARBA" id="ARBA00022801"/>
    </source>
</evidence>
<dbReference type="PANTHER" id="PTHR43731:SF14">
    <property type="entry name" value="PRESENILIN-ASSOCIATED RHOMBOID-LIKE PROTEIN, MITOCHONDRIAL"/>
    <property type="match status" value="1"/>
</dbReference>
<keyword evidence="3 7" id="KW-0812">Transmembrane</keyword>
<dbReference type="EMBL" id="JAIRAU010000001">
    <property type="protein sequence ID" value="MBZ5707673.1"/>
    <property type="molecule type" value="Genomic_DNA"/>
</dbReference>
<keyword evidence="5 7" id="KW-1133">Transmembrane helix</keyword>
<dbReference type="InterPro" id="IPR050925">
    <property type="entry name" value="Rhomboid_protease_S54"/>
</dbReference>
<evidence type="ECO:0000259" key="8">
    <source>
        <dbReference type="Pfam" id="PF01694"/>
    </source>
</evidence>
<proteinExistence type="inferred from homology"/>
<keyword evidence="6 7" id="KW-0472">Membrane</keyword>
<feature type="transmembrane region" description="Helical" evidence="7">
    <location>
        <begin position="35"/>
        <end position="54"/>
    </location>
</feature>
<feature type="transmembrane region" description="Helical" evidence="7">
    <location>
        <begin position="88"/>
        <end position="108"/>
    </location>
</feature>
<evidence type="ECO:0000313" key="9">
    <source>
        <dbReference type="EMBL" id="MBZ5707673.1"/>
    </source>
</evidence>